<evidence type="ECO:0000259" key="3">
    <source>
        <dbReference type="PROSITE" id="PS51464"/>
    </source>
</evidence>
<dbReference type="Pfam" id="PF01380">
    <property type="entry name" value="SIS"/>
    <property type="match status" value="1"/>
</dbReference>
<evidence type="ECO:0000313" key="5">
    <source>
        <dbReference type="Proteomes" id="UP000230683"/>
    </source>
</evidence>
<evidence type="ECO:0000256" key="2">
    <source>
        <dbReference type="ARBA" id="ARBA00023235"/>
    </source>
</evidence>
<sequence length="339" mass="37223">MPKSDYLKSILSFHSQFKQSHKEASNLNIIDDYSDSADIIIAGMGGSSFGGRVLKAAFSEDELTIPVSILSDYNLPNYADEKTLVIVTSYSGNTEEAISILHQSKSKGCKIVAITSGGKLKNAIESGGIPGYIFDTKDNPSGSPRTGIGYIIGSTLGIMSSLKFIDYNMASAEKTAKFIQSFSSLLAKPNSLSNRIAQNLDGKIPVFISAEHLTCASYISRNFLNETAKMVGFTLEIPDMNHHSLDGLLFPSYLKFQLKFVYFISSLYGEQIVKRFEITSEITKRQGFEDITIKLGAKNKLDEIFEVIIIGSLMSYNLAISKSVDPSTNEMVDFLKSKL</sequence>
<dbReference type="InterPro" id="IPR019490">
    <property type="entry name" value="Glu6P/Mann6P_isomerase_C"/>
</dbReference>
<dbReference type="GO" id="GO:0097367">
    <property type="term" value="F:carbohydrate derivative binding"/>
    <property type="evidence" value="ECO:0007669"/>
    <property type="project" value="InterPro"/>
</dbReference>
<name>A0A2M7X3T4_UNCKA</name>
<feature type="domain" description="SIS" evidence="3">
    <location>
        <begin position="29"/>
        <end position="174"/>
    </location>
</feature>
<gene>
    <name evidence="4" type="ORF">CO178_01445</name>
</gene>
<dbReference type="SUPFAM" id="SSF53697">
    <property type="entry name" value="SIS domain"/>
    <property type="match status" value="1"/>
</dbReference>
<dbReference type="PROSITE" id="PS51464">
    <property type="entry name" value="SIS"/>
    <property type="match status" value="1"/>
</dbReference>
<keyword evidence="2" id="KW-0413">Isomerase</keyword>
<organism evidence="4 5">
    <name type="scientific">candidate division WWE3 bacterium CG_4_9_14_3_um_filter_34_6</name>
    <dbReference type="NCBI Taxonomy" id="1975079"/>
    <lineage>
        <taxon>Bacteria</taxon>
        <taxon>Katanobacteria</taxon>
    </lineage>
</organism>
<dbReference type="Gene3D" id="3.40.50.10490">
    <property type="entry name" value="Glucose-6-phosphate isomerase like protein, domain 1"/>
    <property type="match status" value="2"/>
</dbReference>
<dbReference type="GO" id="GO:0005975">
    <property type="term" value="P:carbohydrate metabolic process"/>
    <property type="evidence" value="ECO:0007669"/>
    <property type="project" value="InterPro"/>
</dbReference>
<reference evidence="5" key="1">
    <citation type="submission" date="2017-09" db="EMBL/GenBank/DDBJ databases">
        <title>Depth-based differentiation of microbial function through sediment-hosted aquifers and enrichment of novel symbionts in the deep terrestrial subsurface.</title>
        <authorList>
            <person name="Probst A.J."/>
            <person name="Ladd B."/>
            <person name="Jarett J.K."/>
            <person name="Geller-Mcgrath D.E."/>
            <person name="Sieber C.M.K."/>
            <person name="Emerson J.B."/>
            <person name="Anantharaman K."/>
            <person name="Thomas B.C."/>
            <person name="Malmstrom R."/>
            <person name="Stieglmeier M."/>
            <person name="Klingl A."/>
            <person name="Woyke T."/>
            <person name="Ryan C.M."/>
            <person name="Banfield J.F."/>
        </authorList>
    </citation>
    <scope>NUCLEOTIDE SEQUENCE [LARGE SCALE GENOMIC DNA]</scope>
</reference>
<dbReference type="CDD" id="cd05017">
    <property type="entry name" value="SIS_PGI_PMI_1"/>
    <property type="match status" value="1"/>
</dbReference>
<dbReference type="EMBL" id="PFWY01000068">
    <property type="protein sequence ID" value="PJA40845.1"/>
    <property type="molecule type" value="Genomic_DNA"/>
</dbReference>
<dbReference type="Proteomes" id="UP000230683">
    <property type="component" value="Unassembled WGS sequence"/>
</dbReference>
<dbReference type="GO" id="GO:1901135">
    <property type="term" value="P:carbohydrate derivative metabolic process"/>
    <property type="evidence" value="ECO:0007669"/>
    <property type="project" value="InterPro"/>
</dbReference>
<comment type="similarity">
    <text evidence="1">Belongs to the PGI/PMI family.</text>
</comment>
<dbReference type="InterPro" id="IPR035484">
    <property type="entry name" value="SIS_PGI/PMI_1"/>
</dbReference>
<dbReference type="AlphaFoldDB" id="A0A2M7X3T4"/>
<dbReference type="InterPro" id="IPR046348">
    <property type="entry name" value="SIS_dom_sf"/>
</dbReference>
<accession>A0A2M7X3T4</accession>
<evidence type="ECO:0000313" key="4">
    <source>
        <dbReference type="EMBL" id="PJA40845.1"/>
    </source>
</evidence>
<comment type="caution">
    <text evidence="4">The sequence shown here is derived from an EMBL/GenBank/DDBJ whole genome shotgun (WGS) entry which is preliminary data.</text>
</comment>
<protein>
    <recommendedName>
        <fullName evidence="3">SIS domain-containing protein</fullName>
    </recommendedName>
</protein>
<evidence type="ECO:0000256" key="1">
    <source>
        <dbReference type="ARBA" id="ARBA00010523"/>
    </source>
</evidence>
<dbReference type="GO" id="GO:0004347">
    <property type="term" value="F:glucose-6-phosphate isomerase activity"/>
    <property type="evidence" value="ECO:0007669"/>
    <property type="project" value="InterPro"/>
</dbReference>
<proteinExistence type="inferred from homology"/>
<dbReference type="GO" id="GO:0004476">
    <property type="term" value="F:mannose-6-phosphate isomerase activity"/>
    <property type="evidence" value="ECO:0007669"/>
    <property type="project" value="InterPro"/>
</dbReference>
<dbReference type="Pfam" id="PF10432">
    <property type="entry name" value="bact-PGI_C"/>
    <property type="match status" value="1"/>
</dbReference>
<dbReference type="InterPro" id="IPR001347">
    <property type="entry name" value="SIS_dom"/>
</dbReference>